<sequence length="354" mass="38081">MAIPNTAREYRLPKSDVSHWETLTIQNVPVVSPSASEVLVKVHAVSLQYRDLLIAKGLYTLGLKEDLVPCSDMAGEVVAIGDAVKGFKIGDRVCANFFLDLVYGDADEHAKRTALGGAVDGVLIEYRVFPAHDDSPLQSLVHIPEYLTYEEASTLPCAGLTAYNALMGPVPLKGGDVVLVQGTGGVSMFGLQFAVACGATVIATSSSDRKLKVAQKLGAKHVINYKTTPDWDEEVLKLTNGLGADHIIEVGGPGTLPQSVNCVRYGKWIHDIGFVAGAGDVSCLPHELLKKNAILRGIAVGSRTQFEDMNRLLIATGLHPVIDKVFTFEQALEAYDYLDSQQHVGKVVIKVSKD</sequence>
<dbReference type="InterPro" id="IPR036291">
    <property type="entry name" value="NAD(P)-bd_dom_sf"/>
</dbReference>
<dbReference type="STRING" id="5627.A0A1C7MEY3"/>
<dbReference type="AlphaFoldDB" id="A0A1C7MEY3"/>
<dbReference type="OMA" id="RPATWFT"/>
<name>A0A1C7MEY3_GRIFR</name>
<dbReference type="SMART" id="SM00829">
    <property type="entry name" value="PKS_ER"/>
    <property type="match status" value="1"/>
</dbReference>
<dbReference type="InterPro" id="IPR013154">
    <property type="entry name" value="ADH-like_N"/>
</dbReference>
<dbReference type="SUPFAM" id="SSF50129">
    <property type="entry name" value="GroES-like"/>
    <property type="match status" value="1"/>
</dbReference>
<dbReference type="GO" id="GO:0016491">
    <property type="term" value="F:oxidoreductase activity"/>
    <property type="evidence" value="ECO:0007669"/>
    <property type="project" value="InterPro"/>
</dbReference>
<dbReference type="InterPro" id="IPR052711">
    <property type="entry name" value="Zinc_ADH-like"/>
</dbReference>
<evidence type="ECO:0000313" key="3">
    <source>
        <dbReference type="Proteomes" id="UP000092993"/>
    </source>
</evidence>
<evidence type="ECO:0000259" key="1">
    <source>
        <dbReference type="SMART" id="SM00829"/>
    </source>
</evidence>
<dbReference type="InterPro" id="IPR013149">
    <property type="entry name" value="ADH-like_C"/>
</dbReference>
<reference evidence="2 3" key="1">
    <citation type="submission" date="2016-03" db="EMBL/GenBank/DDBJ databases">
        <title>Whole genome sequencing of Grifola frondosa 9006-11.</title>
        <authorList>
            <person name="Min B."/>
            <person name="Park H."/>
            <person name="Kim J.-G."/>
            <person name="Cho H."/>
            <person name="Oh Y.-L."/>
            <person name="Kong W.-S."/>
            <person name="Choi I.-G."/>
        </authorList>
    </citation>
    <scope>NUCLEOTIDE SEQUENCE [LARGE SCALE GENOMIC DNA]</scope>
    <source>
        <strain evidence="2 3">9006-11</strain>
    </source>
</reference>
<dbReference type="InterPro" id="IPR020843">
    <property type="entry name" value="ER"/>
</dbReference>
<dbReference type="OrthoDB" id="9930022at2759"/>
<comment type="caution">
    <text evidence="2">The sequence shown here is derived from an EMBL/GenBank/DDBJ whole genome shotgun (WGS) entry which is preliminary data.</text>
</comment>
<keyword evidence="3" id="KW-1185">Reference proteome</keyword>
<dbReference type="CDD" id="cd08276">
    <property type="entry name" value="MDR7"/>
    <property type="match status" value="1"/>
</dbReference>
<dbReference type="InterPro" id="IPR011032">
    <property type="entry name" value="GroES-like_sf"/>
</dbReference>
<dbReference type="PANTHER" id="PTHR45033">
    <property type="match status" value="1"/>
</dbReference>
<dbReference type="SUPFAM" id="SSF51735">
    <property type="entry name" value="NAD(P)-binding Rossmann-fold domains"/>
    <property type="match status" value="1"/>
</dbReference>
<feature type="domain" description="Enoyl reductase (ER)" evidence="1">
    <location>
        <begin position="18"/>
        <end position="349"/>
    </location>
</feature>
<dbReference type="EMBL" id="LUGG01000005">
    <property type="protein sequence ID" value="OBZ74936.1"/>
    <property type="molecule type" value="Genomic_DNA"/>
</dbReference>
<gene>
    <name evidence="2" type="ORF">A0H81_05513</name>
</gene>
<dbReference type="Proteomes" id="UP000092993">
    <property type="component" value="Unassembled WGS sequence"/>
</dbReference>
<evidence type="ECO:0000313" key="2">
    <source>
        <dbReference type="EMBL" id="OBZ74936.1"/>
    </source>
</evidence>
<dbReference type="Pfam" id="PF08240">
    <property type="entry name" value="ADH_N"/>
    <property type="match status" value="1"/>
</dbReference>
<dbReference type="Gene3D" id="3.40.50.720">
    <property type="entry name" value="NAD(P)-binding Rossmann-like Domain"/>
    <property type="match status" value="1"/>
</dbReference>
<proteinExistence type="predicted"/>
<dbReference type="Gene3D" id="3.90.180.10">
    <property type="entry name" value="Medium-chain alcohol dehydrogenases, catalytic domain"/>
    <property type="match status" value="1"/>
</dbReference>
<dbReference type="Pfam" id="PF00107">
    <property type="entry name" value="ADH_zinc_N"/>
    <property type="match status" value="1"/>
</dbReference>
<organism evidence="2 3">
    <name type="scientific">Grifola frondosa</name>
    <name type="common">Maitake</name>
    <name type="synonym">Polyporus frondosus</name>
    <dbReference type="NCBI Taxonomy" id="5627"/>
    <lineage>
        <taxon>Eukaryota</taxon>
        <taxon>Fungi</taxon>
        <taxon>Dikarya</taxon>
        <taxon>Basidiomycota</taxon>
        <taxon>Agaricomycotina</taxon>
        <taxon>Agaricomycetes</taxon>
        <taxon>Polyporales</taxon>
        <taxon>Grifolaceae</taxon>
        <taxon>Grifola</taxon>
    </lineage>
</organism>
<dbReference type="PANTHER" id="PTHR45033:SF2">
    <property type="entry name" value="ZINC-TYPE ALCOHOL DEHYDROGENASE-LIKE PROTEIN C1773.06C"/>
    <property type="match status" value="1"/>
</dbReference>
<protein>
    <recommendedName>
        <fullName evidence="1">Enoyl reductase (ER) domain-containing protein</fullName>
    </recommendedName>
</protein>
<accession>A0A1C7MEY3</accession>